<evidence type="ECO:0000259" key="1">
    <source>
        <dbReference type="Pfam" id="PF20499"/>
    </source>
</evidence>
<dbReference type="InterPro" id="IPR046616">
    <property type="entry name" value="DUF6729"/>
</dbReference>
<dbReference type="EMBL" id="LRGB01001778">
    <property type="protein sequence ID" value="KZS10530.1"/>
    <property type="molecule type" value="Genomic_DNA"/>
</dbReference>
<feature type="domain" description="DUF6729" evidence="1">
    <location>
        <begin position="20"/>
        <end position="247"/>
    </location>
</feature>
<comment type="caution">
    <text evidence="2">The sequence shown here is derived from an EMBL/GenBank/DDBJ whole genome shotgun (WGS) entry which is preliminary data.</text>
</comment>
<keyword evidence="3" id="KW-1185">Reference proteome</keyword>
<organism evidence="2 3">
    <name type="scientific">Daphnia magna</name>
    <dbReference type="NCBI Taxonomy" id="35525"/>
    <lineage>
        <taxon>Eukaryota</taxon>
        <taxon>Metazoa</taxon>
        <taxon>Ecdysozoa</taxon>
        <taxon>Arthropoda</taxon>
        <taxon>Crustacea</taxon>
        <taxon>Branchiopoda</taxon>
        <taxon>Diplostraca</taxon>
        <taxon>Cladocera</taxon>
        <taxon>Anomopoda</taxon>
        <taxon>Daphniidae</taxon>
        <taxon>Daphnia</taxon>
    </lineage>
</organism>
<protein>
    <recommendedName>
        <fullName evidence="1">DUF6729 domain-containing protein</fullName>
    </recommendedName>
</protein>
<name>A0A164TKG0_9CRUS</name>
<dbReference type="AlphaFoldDB" id="A0A164TKG0"/>
<dbReference type="Pfam" id="PF20499">
    <property type="entry name" value="DUF6729"/>
    <property type="match status" value="1"/>
</dbReference>
<proteinExistence type="predicted"/>
<dbReference type="OrthoDB" id="8942218at2759"/>
<sequence>PSSTLRGRNVDFANRRPLGWKDTLLPNDQSWIGHELFASKGSLVMNLKLWWYPPPVPGPDYTASPMVNPYFHSRLFLWMPRKMWAYNFNCPNCGRNNPLTSKGLYNRVRSVIDVKNRYYLAAECLECRSCKGTFISYDSRLIEQFPDALKFRFPAVLKLKFAADKAVVGLMRARTIGNSPMAVCSDICELHSEEYMQKTVMYLSDCARQKRNRESLRLPSCRYEDPPPFSALPTAKWFLATYVRDVWLRLDYLKGSMTSICGTIIKIDSTKKITRKLQGQWANTASWCTNVGNERSEVLVSLLTTSERISNLGRMADGMKNRFSNAGQPHPMVLYTDRDCYKQEGPSKYQKLFHKWENLRVRLDCWPFMRRISKSCTNESHPLYGTFMAQVSTSNFEWDGNDMALLRRAKRSELKSLGVSNPSDSAVAKAITKSVLARHCRRKIRGTENCVRLLESMFVSLLDA</sequence>
<dbReference type="STRING" id="35525.A0A164TKG0"/>
<accession>A0A164TKG0</accession>
<dbReference type="PANTHER" id="PTHR24401">
    <property type="entry name" value="SI:CH211-243P7.3-RELATED"/>
    <property type="match status" value="1"/>
</dbReference>
<feature type="non-terminal residue" evidence="2">
    <location>
        <position position="1"/>
    </location>
</feature>
<gene>
    <name evidence="2" type="ORF">APZ42_024983</name>
</gene>
<evidence type="ECO:0000313" key="3">
    <source>
        <dbReference type="Proteomes" id="UP000076858"/>
    </source>
</evidence>
<evidence type="ECO:0000313" key="2">
    <source>
        <dbReference type="EMBL" id="KZS10530.1"/>
    </source>
</evidence>
<feature type="non-terminal residue" evidence="2">
    <location>
        <position position="464"/>
    </location>
</feature>
<dbReference type="Proteomes" id="UP000076858">
    <property type="component" value="Unassembled WGS sequence"/>
</dbReference>
<dbReference type="PANTHER" id="PTHR24401:SF29">
    <property type="entry name" value="SI:CH211-243P7.3-RELATED"/>
    <property type="match status" value="1"/>
</dbReference>
<reference evidence="2 3" key="1">
    <citation type="submission" date="2016-03" db="EMBL/GenBank/DDBJ databases">
        <title>EvidentialGene: Evidence-directed Construction of Genes on Genomes.</title>
        <authorList>
            <person name="Gilbert D.G."/>
            <person name="Choi J.-H."/>
            <person name="Mockaitis K."/>
            <person name="Colbourne J."/>
            <person name="Pfrender M."/>
        </authorList>
    </citation>
    <scope>NUCLEOTIDE SEQUENCE [LARGE SCALE GENOMIC DNA]</scope>
    <source>
        <strain evidence="2 3">Xinb3</strain>
        <tissue evidence="2">Complete organism</tissue>
    </source>
</reference>